<gene>
    <name evidence="2" type="ORF">SPHINGO391_450098</name>
</gene>
<reference evidence="2 3" key="1">
    <citation type="submission" date="2019-09" db="EMBL/GenBank/DDBJ databases">
        <authorList>
            <person name="Dittami M. S."/>
        </authorList>
    </citation>
    <scope>NUCLEOTIDE SEQUENCE [LARGE SCALE GENOMIC DNA]</scope>
    <source>
        <strain evidence="2">SPHINGO391</strain>
    </source>
</reference>
<dbReference type="Proteomes" id="UP000326857">
    <property type="component" value="Unassembled WGS sequence"/>
</dbReference>
<evidence type="ECO:0000313" key="2">
    <source>
        <dbReference type="EMBL" id="VVT17384.1"/>
    </source>
</evidence>
<protein>
    <submittedName>
        <fullName evidence="2">Uncharacterized protein</fullName>
    </submittedName>
</protein>
<feature type="region of interest" description="Disordered" evidence="1">
    <location>
        <begin position="1"/>
        <end position="45"/>
    </location>
</feature>
<dbReference type="AlphaFoldDB" id="A0A5E7ZEX3"/>
<name>A0A5E7ZEX3_9SPHN</name>
<evidence type="ECO:0000256" key="1">
    <source>
        <dbReference type="SAM" id="MobiDB-lite"/>
    </source>
</evidence>
<organism evidence="2 3">
    <name type="scientific">Sphingomonas aurantiaca</name>
    <dbReference type="NCBI Taxonomy" id="185949"/>
    <lineage>
        <taxon>Bacteria</taxon>
        <taxon>Pseudomonadati</taxon>
        <taxon>Pseudomonadota</taxon>
        <taxon>Alphaproteobacteria</taxon>
        <taxon>Sphingomonadales</taxon>
        <taxon>Sphingomonadaceae</taxon>
        <taxon>Sphingomonas</taxon>
    </lineage>
</organism>
<proteinExistence type="predicted"/>
<sequence>MARRCRATGMAPRGRAFPGPLRIGPERGRGPPKEQPPRNLSGTRDRAGLIDTLESVLASAPRATEGVSRQSGGESSQVP</sequence>
<feature type="compositionally biased region" description="Basic and acidic residues" evidence="1">
    <location>
        <begin position="24"/>
        <end position="36"/>
    </location>
</feature>
<evidence type="ECO:0000313" key="3">
    <source>
        <dbReference type="Proteomes" id="UP000326857"/>
    </source>
</evidence>
<dbReference type="EMBL" id="CABVLI010000040">
    <property type="protein sequence ID" value="VVT17384.1"/>
    <property type="molecule type" value="Genomic_DNA"/>
</dbReference>
<feature type="compositionally biased region" description="Polar residues" evidence="1">
    <location>
        <begin position="67"/>
        <end position="79"/>
    </location>
</feature>
<feature type="region of interest" description="Disordered" evidence="1">
    <location>
        <begin position="57"/>
        <end position="79"/>
    </location>
</feature>
<accession>A0A5E7ZEX3</accession>